<dbReference type="InterPro" id="IPR017932">
    <property type="entry name" value="GATase_2_dom"/>
</dbReference>
<dbReference type="Pfam" id="PF13230">
    <property type="entry name" value="GATase_4"/>
    <property type="match status" value="1"/>
</dbReference>
<dbReference type="Proteomes" id="UP001205906">
    <property type="component" value="Unassembled WGS sequence"/>
</dbReference>
<dbReference type="Gene3D" id="3.60.20.10">
    <property type="entry name" value="Glutamine Phosphoribosylpyrophosphate, subunit 1, domain 1"/>
    <property type="match status" value="1"/>
</dbReference>
<sequence length="265" mass="28755">MCRWAAYLGPELFLETIVSAPCHSLVAQSHCALEAKTATNGDGFGIAWYGARPEPGLYRDILPAWSDPNLQSLCRQISSRLFLAHVRAATGGGTSRTNCHPFASGRWSFMHNGQIGAWGKLRRRLESLLPDALYDQRQGTTDSEFLFLLMLAEGLDQDPFGAAARAVGRVTEVAESAGLSPDLKLTACFSDGETLWALRHASDGLAPTLYTAQTPSGGRCLVSEPFDRSQSGWQAVPPESFVAIRPDGMTLRPFVPASFRLARIA</sequence>
<dbReference type="CDD" id="cd01908">
    <property type="entry name" value="YafJ"/>
    <property type="match status" value="1"/>
</dbReference>
<organism evidence="3 4">
    <name type="scientific">Mesorhizobium liriopis</name>
    <dbReference type="NCBI Taxonomy" id="2953882"/>
    <lineage>
        <taxon>Bacteria</taxon>
        <taxon>Pseudomonadati</taxon>
        <taxon>Pseudomonadota</taxon>
        <taxon>Alphaproteobacteria</taxon>
        <taxon>Hyphomicrobiales</taxon>
        <taxon>Phyllobacteriaceae</taxon>
        <taxon>Mesorhizobium</taxon>
    </lineage>
</organism>
<dbReference type="RefSeq" id="WP_252817482.1">
    <property type="nucleotide sequence ID" value="NZ_JAMXQS010000003.1"/>
</dbReference>
<reference evidence="3 4" key="1">
    <citation type="submission" date="2022-06" db="EMBL/GenBank/DDBJ databases">
        <title>Mesorhizobium sp. strain RP14 Genome sequencing and assembly.</title>
        <authorList>
            <person name="Kim I."/>
        </authorList>
    </citation>
    <scope>NUCLEOTIDE SEQUENCE [LARGE SCALE GENOMIC DNA]</scope>
    <source>
        <strain evidence="4">RP14(2022)</strain>
    </source>
</reference>
<keyword evidence="1 3" id="KW-0315">Glutamine amidotransferase</keyword>
<proteinExistence type="predicted"/>
<comment type="caution">
    <text evidence="3">The sequence shown here is derived from an EMBL/GenBank/DDBJ whole genome shotgun (WGS) entry which is preliminary data.</text>
</comment>
<evidence type="ECO:0000313" key="4">
    <source>
        <dbReference type="Proteomes" id="UP001205906"/>
    </source>
</evidence>
<evidence type="ECO:0000313" key="3">
    <source>
        <dbReference type="EMBL" id="MCO6049565.1"/>
    </source>
</evidence>
<dbReference type="SUPFAM" id="SSF56235">
    <property type="entry name" value="N-terminal nucleophile aminohydrolases (Ntn hydrolases)"/>
    <property type="match status" value="1"/>
</dbReference>
<accession>A0ABT1C5S4</accession>
<dbReference type="InterPro" id="IPR026869">
    <property type="entry name" value="EgtC-like"/>
</dbReference>
<dbReference type="EMBL" id="JAMXQS010000003">
    <property type="protein sequence ID" value="MCO6049565.1"/>
    <property type="molecule type" value="Genomic_DNA"/>
</dbReference>
<keyword evidence="4" id="KW-1185">Reference proteome</keyword>
<dbReference type="PANTHER" id="PTHR43187:SF1">
    <property type="entry name" value="GLUTAMINE AMIDOTRANSFERASE DUG3-RELATED"/>
    <property type="match status" value="1"/>
</dbReference>
<name>A0ABT1C5S4_9HYPH</name>
<evidence type="ECO:0000256" key="1">
    <source>
        <dbReference type="ARBA" id="ARBA00022962"/>
    </source>
</evidence>
<protein>
    <submittedName>
        <fullName evidence="3">Class II glutamine amidotransferase</fullName>
    </submittedName>
</protein>
<gene>
    <name evidence="3" type="ORF">NGM99_07145</name>
</gene>
<evidence type="ECO:0000259" key="2">
    <source>
        <dbReference type="PROSITE" id="PS51278"/>
    </source>
</evidence>
<dbReference type="PROSITE" id="PS51278">
    <property type="entry name" value="GATASE_TYPE_2"/>
    <property type="match status" value="1"/>
</dbReference>
<dbReference type="InterPro" id="IPR029055">
    <property type="entry name" value="Ntn_hydrolases_N"/>
</dbReference>
<dbReference type="InterPro" id="IPR052373">
    <property type="entry name" value="Gamma-glu_amide_hydrolase"/>
</dbReference>
<dbReference type="PANTHER" id="PTHR43187">
    <property type="entry name" value="GLUTAMINE AMIDOTRANSFERASE DUG3-RELATED"/>
    <property type="match status" value="1"/>
</dbReference>
<feature type="domain" description="Glutamine amidotransferase type-2" evidence="2">
    <location>
        <begin position="2"/>
        <end position="265"/>
    </location>
</feature>